<feature type="region of interest" description="Disordered" evidence="1">
    <location>
        <begin position="1"/>
        <end position="33"/>
    </location>
</feature>
<name>A0A1R1LNC9_9MICC</name>
<comment type="caution">
    <text evidence="2">The sequence shown here is derived from an EMBL/GenBank/DDBJ whole genome shotgun (WGS) entry which is preliminary data.</text>
</comment>
<proteinExistence type="predicted"/>
<evidence type="ECO:0000313" key="3">
    <source>
        <dbReference type="Proteomes" id="UP000187085"/>
    </source>
</evidence>
<feature type="region of interest" description="Disordered" evidence="1">
    <location>
        <begin position="271"/>
        <end position="295"/>
    </location>
</feature>
<gene>
    <name evidence="2" type="ORF">BKD30_01500</name>
</gene>
<sequence length="295" mass="33241">MPMQLRRPGSRAGGPGMTGPTEPSRYDLPLAPDPDHDLSVDEVRVLWSFIHGDIMNSQFRARLRAHHGPCERHAWAYAVTEIELWEQGAGRRGGHQPFDVAVLYTDLLEEMSTRLRRQRRRRRDRILRRDGTCLICDDVRGRQPTRFVVTHAGFDPAKLAAEANRMRYTIAWLRETAPCWSPLVCPDCTDQPTTTGAAIRCRPHLVLHHADLTDHVLHSELDALDLWTARLRALLGSMTAGGRPSTPEEDAAWVAAVAWFNGWRFPLTVVPPIPNDRSRDTGSRSTTRPSASPDQ</sequence>
<evidence type="ECO:0000313" key="2">
    <source>
        <dbReference type="EMBL" id="OMH29022.1"/>
    </source>
</evidence>
<dbReference type="AlphaFoldDB" id="A0A1R1LNC9"/>
<dbReference type="Proteomes" id="UP000187085">
    <property type="component" value="Unassembled WGS sequence"/>
</dbReference>
<feature type="compositionally biased region" description="Low complexity" evidence="1">
    <location>
        <begin position="283"/>
        <end position="295"/>
    </location>
</feature>
<protein>
    <submittedName>
        <fullName evidence="2">Uncharacterized protein</fullName>
    </submittedName>
</protein>
<reference evidence="2 3" key="1">
    <citation type="submission" date="2016-12" db="EMBL/GenBank/DDBJ databases">
        <title>Draft genome of Tersicoccus phoenicis 1P05MA.</title>
        <authorList>
            <person name="Nakajima Y."/>
            <person name="Yoshizawa S."/>
            <person name="Nakamura K."/>
            <person name="Ogura Y."/>
            <person name="Hayashi T."/>
            <person name="Kogure K."/>
        </authorList>
    </citation>
    <scope>NUCLEOTIDE SEQUENCE [LARGE SCALE GENOMIC DNA]</scope>
    <source>
        <strain evidence="2 3">1p05MA</strain>
    </source>
</reference>
<dbReference type="STRING" id="554083.BKD30_01500"/>
<dbReference type="EMBL" id="MRDE01000007">
    <property type="protein sequence ID" value="OMH29022.1"/>
    <property type="molecule type" value="Genomic_DNA"/>
</dbReference>
<organism evidence="2 3">
    <name type="scientific">Tersicoccus phoenicis</name>
    <dbReference type="NCBI Taxonomy" id="554083"/>
    <lineage>
        <taxon>Bacteria</taxon>
        <taxon>Bacillati</taxon>
        <taxon>Actinomycetota</taxon>
        <taxon>Actinomycetes</taxon>
        <taxon>Micrococcales</taxon>
        <taxon>Micrococcaceae</taxon>
        <taxon>Tersicoccus</taxon>
    </lineage>
</organism>
<keyword evidence="3" id="KW-1185">Reference proteome</keyword>
<evidence type="ECO:0000256" key="1">
    <source>
        <dbReference type="SAM" id="MobiDB-lite"/>
    </source>
</evidence>
<accession>A0A1R1LNC9</accession>